<name>A0ABQ5GKV3_9ASTR</name>
<evidence type="ECO:0000313" key="1">
    <source>
        <dbReference type="EMBL" id="GJT75855.1"/>
    </source>
</evidence>
<accession>A0ABQ5GKV3</accession>
<evidence type="ECO:0000313" key="2">
    <source>
        <dbReference type="Proteomes" id="UP001151760"/>
    </source>
</evidence>
<protein>
    <submittedName>
        <fullName evidence="1">Uncharacterized protein</fullName>
    </submittedName>
</protein>
<reference evidence="1" key="1">
    <citation type="journal article" date="2022" name="Int. J. Mol. Sci.">
        <title>Draft Genome of Tanacetum Coccineum: Genomic Comparison of Closely Related Tanacetum-Family Plants.</title>
        <authorList>
            <person name="Yamashiro T."/>
            <person name="Shiraishi A."/>
            <person name="Nakayama K."/>
            <person name="Satake H."/>
        </authorList>
    </citation>
    <scope>NUCLEOTIDE SEQUENCE</scope>
</reference>
<sequence>MRNVTEEVVDAAQVSTAATIVTITTEEITLAQALEVLKTSKPKDKGKGTLIKPVKPMKKKDLIRLDEEVALKLQAEFNEEERLVREKAEKEKEANIALIETWDDIQEKIDADH</sequence>
<keyword evidence="2" id="KW-1185">Reference proteome</keyword>
<comment type="caution">
    <text evidence="1">The sequence shown here is derived from an EMBL/GenBank/DDBJ whole genome shotgun (WGS) entry which is preliminary data.</text>
</comment>
<proteinExistence type="predicted"/>
<dbReference type="Proteomes" id="UP001151760">
    <property type="component" value="Unassembled WGS sequence"/>
</dbReference>
<organism evidence="1 2">
    <name type="scientific">Tanacetum coccineum</name>
    <dbReference type="NCBI Taxonomy" id="301880"/>
    <lineage>
        <taxon>Eukaryota</taxon>
        <taxon>Viridiplantae</taxon>
        <taxon>Streptophyta</taxon>
        <taxon>Embryophyta</taxon>
        <taxon>Tracheophyta</taxon>
        <taxon>Spermatophyta</taxon>
        <taxon>Magnoliopsida</taxon>
        <taxon>eudicotyledons</taxon>
        <taxon>Gunneridae</taxon>
        <taxon>Pentapetalae</taxon>
        <taxon>asterids</taxon>
        <taxon>campanulids</taxon>
        <taxon>Asterales</taxon>
        <taxon>Asteraceae</taxon>
        <taxon>Asteroideae</taxon>
        <taxon>Anthemideae</taxon>
        <taxon>Anthemidinae</taxon>
        <taxon>Tanacetum</taxon>
    </lineage>
</organism>
<reference evidence="1" key="2">
    <citation type="submission" date="2022-01" db="EMBL/GenBank/DDBJ databases">
        <authorList>
            <person name="Yamashiro T."/>
            <person name="Shiraishi A."/>
            <person name="Satake H."/>
            <person name="Nakayama K."/>
        </authorList>
    </citation>
    <scope>NUCLEOTIDE SEQUENCE</scope>
</reference>
<gene>
    <name evidence="1" type="ORF">Tco_1042580</name>
</gene>
<dbReference type="EMBL" id="BQNB010018571">
    <property type="protein sequence ID" value="GJT75855.1"/>
    <property type="molecule type" value="Genomic_DNA"/>
</dbReference>